<gene>
    <name evidence="1" type="ORF">ERS007679_01630</name>
</gene>
<evidence type="ECO:0000313" key="1">
    <source>
        <dbReference type="EMBL" id="COV33608.1"/>
    </source>
</evidence>
<sequence length="60" mass="6197">MFLGMGVTDSSIHAAGWSAGGVRASPKTVVDDVMTKARTLAAPAASSTVWVPMMFVSRNA</sequence>
<reference evidence="1 2" key="1">
    <citation type="submission" date="2015-03" db="EMBL/GenBank/DDBJ databases">
        <authorList>
            <consortium name="Pathogen Informatics"/>
        </authorList>
    </citation>
    <scope>NUCLEOTIDE SEQUENCE [LARGE SCALE GENOMIC DNA]</scope>
    <source>
        <strain evidence="1 2">G09801536</strain>
    </source>
</reference>
<dbReference type="EMBL" id="CSAD01000182">
    <property type="protein sequence ID" value="COV33608.1"/>
    <property type="molecule type" value="Genomic_DNA"/>
</dbReference>
<organism evidence="1 2">
    <name type="scientific">Mycobacterium tuberculosis</name>
    <dbReference type="NCBI Taxonomy" id="1773"/>
    <lineage>
        <taxon>Bacteria</taxon>
        <taxon>Bacillati</taxon>
        <taxon>Actinomycetota</taxon>
        <taxon>Actinomycetes</taxon>
        <taxon>Mycobacteriales</taxon>
        <taxon>Mycobacteriaceae</taxon>
        <taxon>Mycobacterium</taxon>
        <taxon>Mycobacterium tuberculosis complex</taxon>
    </lineage>
</organism>
<proteinExistence type="predicted"/>
<evidence type="ECO:0000313" key="2">
    <source>
        <dbReference type="Proteomes" id="UP000045842"/>
    </source>
</evidence>
<dbReference type="AlphaFoldDB" id="A0A655HYW7"/>
<dbReference type="Proteomes" id="UP000045842">
    <property type="component" value="Unassembled WGS sequence"/>
</dbReference>
<protein>
    <submittedName>
        <fullName evidence="1">Uncharacterized protein</fullName>
    </submittedName>
</protein>
<accession>A0A655HYW7</accession>
<name>A0A655HYW7_MYCTX</name>